<name>A0A9E3LRW6_9NOST</name>
<proteinExistence type="predicted"/>
<comment type="caution">
    <text evidence="1">The sequence shown here is derived from an EMBL/GenBank/DDBJ whole genome shotgun (WGS) entry which is preliminary data.</text>
</comment>
<dbReference type="EMBL" id="JAHHHW010000038">
    <property type="protein sequence ID" value="MBW4430903.1"/>
    <property type="molecule type" value="Genomic_DNA"/>
</dbReference>
<protein>
    <submittedName>
        <fullName evidence="1">Uncharacterized protein</fullName>
    </submittedName>
</protein>
<accession>A0A9E3LRW6</accession>
<evidence type="ECO:0000313" key="1">
    <source>
        <dbReference type="EMBL" id="MBW4430903.1"/>
    </source>
</evidence>
<reference evidence="1" key="1">
    <citation type="submission" date="2021-05" db="EMBL/GenBank/DDBJ databases">
        <authorList>
            <person name="Pietrasiak N."/>
            <person name="Ward R."/>
            <person name="Stajich J.E."/>
            <person name="Kurbessoian T."/>
        </authorList>
    </citation>
    <scope>NUCLEOTIDE SEQUENCE</scope>
    <source>
        <strain evidence="1">HA4357-MV3</strain>
    </source>
</reference>
<dbReference type="AlphaFoldDB" id="A0A9E3LRW6"/>
<gene>
    <name evidence="1" type="ORF">KME28_03950</name>
</gene>
<evidence type="ECO:0000313" key="2">
    <source>
        <dbReference type="Proteomes" id="UP000813215"/>
    </source>
</evidence>
<dbReference type="Proteomes" id="UP000813215">
    <property type="component" value="Unassembled WGS sequence"/>
</dbReference>
<reference evidence="1" key="2">
    <citation type="journal article" date="2022" name="Microbiol. Resour. Announc.">
        <title>Metagenome Sequencing to Explore Phylogenomics of Terrestrial Cyanobacteria.</title>
        <authorList>
            <person name="Ward R.D."/>
            <person name="Stajich J.E."/>
            <person name="Johansen J.R."/>
            <person name="Huntemann M."/>
            <person name="Clum A."/>
            <person name="Foster B."/>
            <person name="Foster B."/>
            <person name="Roux S."/>
            <person name="Palaniappan K."/>
            <person name="Varghese N."/>
            <person name="Mukherjee S."/>
            <person name="Reddy T.B.K."/>
            <person name="Daum C."/>
            <person name="Copeland A."/>
            <person name="Chen I.A."/>
            <person name="Ivanova N.N."/>
            <person name="Kyrpides N.C."/>
            <person name="Shapiro N."/>
            <person name="Eloe-Fadrosh E.A."/>
            <person name="Pietrasiak N."/>
        </authorList>
    </citation>
    <scope>NUCLEOTIDE SEQUENCE</scope>
    <source>
        <strain evidence="1">HA4357-MV3</strain>
    </source>
</reference>
<sequence>MANDKRSLAKLVRVALSNSDRCCYTIGSNLSHPVCIKKFARMGFLDKNTIGGTSAAVEIQSSCSVGFTKQGNNKK</sequence>
<organism evidence="1 2">
    <name type="scientific">Pelatocladus maniniholoensis HA4357-MV3</name>
    <dbReference type="NCBI Taxonomy" id="1117104"/>
    <lineage>
        <taxon>Bacteria</taxon>
        <taxon>Bacillati</taxon>
        <taxon>Cyanobacteriota</taxon>
        <taxon>Cyanophyceae</taxon>
        <taxon>Nostocales</taxon>
        <taxon>Nostocaceae</taxon>
        <taxon>Pelatocladus</taxon>
    </lineage>
</organism>